<protein>
    <recommendedName>
        <fullName evidence="4 11">3-deoxy-D-manno-octulosonic acid transferase</fullName>
        <shortName evidence="11">Kdo transferase</shortName>
        <ecNumber evidence="3 11">2.4.99.12</ecNumber>
    </recommendedName>
    <alternativeName>
        <fullName evidence="7 11">Lipid IV(A) 3-deoxy-D-manno-octulosonic acid transferase</fullName>
    </alternativeName>
</protein>
<dbReference type="RefSeq" id="WP_008543182.1">
    <property type="nucleotide sequence ID" value="NZ_JH605003.1"/>
</dbReference>
<comment type="catalytic activity">
    <reaction evidence="8 11">
        <text>lipid IVA (E. coli) + CMP-3-deoxy-beta-D-manno-octulosonate = alpha-Kdo-(2-&gt;6)-lipid IVA (E. coli) + CMP + H(+)</text>
        <dbReference type="Rhea" id="RHEA:28066"/>
        <dbReference type="ChEBI" id="CHEBI:15378"/>
        <dbReference type="ChEBI" id="CHEBI:58603"/>
        <dbReference type="ChEBI" id="CHEBI:60364"/>
        <dbReference type="ChEBI" id="CHEBI:60377"/>
        <dbReference type="ChEBI" id="CHEBI:85987"/>
        <dbReference type="EC" id="2.4.99.12"/>
    </reaction>
</comment>
<dbReference type="UniPathway" id="UPA00958"/>
<dbReference type="GO" id="GO:0005886">
    <property type="term" value="C:plasma membrane"/>
    <property type="evidence" value="ECO:0007669"/>
    <property type="project" value="UniProtKB-SubCell"/>
</dbReference>
<dbReference type="Gene3D" id="3.40.50.11720">
    <property type="entry name" value="3-Deoxy-D-manno-octulosonic-acid transferase, N-terminal domain"/>
    <property type="match status" value="1"/>
</dbReference>
<accession>H3KGV1</accession>
<evidence type="ECO:0000256" key="11">
    <source>
        <dbReference type="RuleBase" id="RU365103"/>
    </source>
</evidence>
<evidence type="ECO:0000256" key="7">
    <source>
        <dbReference type="ARBA" id="ARBA00031445"/>
    </source>
</evidence>
<dbReference type="PANTHER" id="PTHR42755">
    <property type="entry name" value="3-DEOXY-MANNO-OCTULOSONATE CYTIDYLYLTRANSFERASE"/>
    <property type="match status" value="1"/>
</dbReference>
<evidence type="ECO:0000256" key="2">
    <source>
        <dbReference type="ARBA" id="ARBA00004713"/>
    </source>
</evidence>
<dbReference type="Pfam" id="PF04413">
    <property type="entry name" value="Glycos_transf_N"/>
    <property type="match status" value="1"/>
</dbReference>
<dbReference type="AlphaFoldDB" id="H3KGV1"/>
<evidence type="ECO:0000256" key="9">
    <source>
        <dbReference type="PIRSR" id="PIRSR639901-1"/>
    </source>
</evidence>
<dbReference type="GO" id="GO:0043842">
    <property type="term" value="F:Kdo transferase activity"/>
    <property type="evidence" value="ECO:0007669"/>
    <property type="project" value="UniProtKB-EC"/>
</dbReference>
<sequence length="437" mass="48288">MKITPGMYRAFTMVALPLASLYLMWRSRKQPAYRDFWDERFAWSSYPPKGEKPRVWLHAVSVGETNAAKPLLEAMLKAWPECDVLLTHMTPTGREAGRALVDLAPERIHQCYLPYDAPYAVERFFRQTRPTMGVIMETEVWPNVMREAARLGIPMVLANARESEKSKAKAEQVIDVMRPAFASFSAVLAQSDEDAERLASLGAPNITVCGSIKFDLKPDASQRAAARAWKSEVTRPVALLASTRVGEEVRFAKAIAAQKDFTRRALVLAVPRHPQRFDEAAAAFEAEGLRVVRRSKLRDAASIPADADVLLGDSMGEMSFYCALADMAAMGGSFEPFGSQNVIEPAMAGTALVVGPSVFNFDKIVRDGVAEGAMLQVETPEAAIAQFTRWLDDPEARRAAGGRAAQFAKHWSGATARMMTLLEEVWRTARKNESLMS</sequence>
<evidence type="ECO:0000256" key="8">
    <source>
        <dbReference type="ARBA" id="ARBA00049183"/>
    </source>
</evidence>
<dbReference type="InterPro" id="IPR001296">
    <property type="entry name" value="Glyco_trans_1"/>
</dbReference>
<dbReference type="STRING" id="762967.HMPREF9440_01984"/>
<feature type="domain" description="3-deoxy-D-manno-octulosonic-acid transferase N-terminal" evidence="13">
    <location>
        <begin position="37"/>
        <end position="215"/>
    </location>
</feature>
<evidence type="ECO:0000313" key="14">
    <source>
        <dbReference type="EMBL" id="EHY30661.1"/>
    </source>
</evidence>
<name>H3KGV1_9BURK</name>
<evidence type="ECO:0000256" key="6">
    <source>
        <dbReference type="ARBA" id="ARBA00022679"/>
    </source>
</evidence>
<feature type="domain" description="Glycosyl transferase family 1" evidence="12">
    <location>
        <begin position="293"/>
        <end position="405"/>
    </location>
</feature>
<dbReference type="EC" id="2.4.99.12" evidence="3 11"/>
<dbReference type="Gene3D" id="3.40.50.2000">
    <property type="entry name" value="Glycogen Phosphorylase B"/>
    <property type="match status" value="1"/>
</dbReference>
<dbReference type="InterPro" id="IPR038107">
    <property type="entry name" value="Glycos_transf_N_sf"/>
</dbReference>
<keyword evidence="5" id="KW-0997">Cell inner membrane</keyword>
<evidence type="ECO:0000259" key="13">
    <source>
        <dbReference type="Pfam" id="PF04413"/>
    </source>
</evidence>
<dbReference type="GO" id="GO:0009245">
    <property type="term" value="P:lipid A biosynthetic process"/>
    <property type="evidence" value="ECO:0007669"/>
    <property type="project" value="TreeGrafter"/>
</dbReference>
<proteinExistence type="inferred from homology"/>
<keyword evidence="11" id="KW-0448">Lipopolysaccharide biosynthesis</keyword>
<evidence type="ECO:0000259" key="12">
    <source>
        <dbReference type="Pfam" id="PF00534"/>
    </source>
</evidence>
<dbReference type="HOGENOM" id="CLU_036146_2_0_4"/>
<comment type="subcellular location">
    <subcellularLocation>
        <location evidence="1">Cell envelope</location>
    </subcellularLocation>
    <subcellularLocation>
        <location evidence="11">Cell membrane</location>
    </subcellularLocation>
</comment>
<comment type="caution">
    <text evidence="14">The sequence shown here is derived from an EMBL/GenBank/DDBJ whole genome shotgun (WGS) entry which is preliminary data.</text>
</comment>
<dbReference type="EMBL" id="AFBQ01000296">
    <property type="protein sequence ID" value="EHY30661.1"/>
    <property type="molecule type" value="Genomic_DNA"/>
</dbReference>
<dbReference type="GO" id="GO:0030313">
    <property type="term" value="C:cell envelope"/>
    <property type="evidence" value="ECO:0007669"/>
    <property type="project" value="UniProtKB-SubCell"/>
</dbReference>
<feature type="active site" description="Proton acceptor" evidence="9">
    <location>
        <position position="64"/>
    </location>
</feature>
<evidence type="ECO:0000256" key="3">
    <source>
        <dbReference type="ARBA" id="ARBA00012621"/>
    </source>
</evidence>
<evidence type="ECO:0000313" key="15">
    <source>
        <dbReference type="Proteomes" id="UP000004956"/>
    </source>
</evidence>
<dbReference type="Proteomes" id="UP000004956">
    <property type="component" value="Unassembled WGS sequence"/>
</dbReference>
<evidence type="ECO:0000256" key="1">
    <source>
        <dbReference type="ARBA" id="ARBA00004196"/>
    </source>
</evidence>
<dbReference type="PATRIC" id="fig|762967.3.peg.1564"/>
<dbReference type="InterPro" id="IPR007507">
    <property type="entry name" value="Glycos_transf_N"/>
</dbReference>
<comment type="pathway">
    <text evidence="2 11">Bacterial outer membrane biogenesis; LPS core biosynthesis.</text>
</comment>
<comment type="similarity">
    <text evidence="11">Belongs to the glycosyltransferase group 1 family.</text>
</comment>
<feature type="site" description="Transition state stabilizer" evidence="10">
    <location>
        <position position="137"/>
    </location>
</feature>
<dbReference type="Pfam" id="PF00534">
    <property type="entry name" value="Glycos_transf_1"/>
    <property type="match status" value="1"/>
</dbReference>
<keyword evidence="5" id="KW-0472">Membrane</keyword>
<comment type="function">
    <text evidence="11">Involved in lipopolysaccharide (LPS) biosynthesis. Catalyzes the transfer of 3-deoxy-D-manno-octulosonate (Kdo) residue(s) from CMP-Kdo to lipid IV(A), the tetraacyldisaccharide-1,4'-bisphosphate precursor of lipid A.</text>
</comment>
<keyword evidence="15" id="KW-1185">Reference proteome</keyword>
<dbReference type="PANTHER" id="PTHR42755:SF1">
    <property type="entry name" value="3-DEOXY-D-MANNO-OCTULOSONIC ACID TRANSFERASE, MITOCHONDRIAL-RELATED"/>
    <property type="match status" value="1"/>
</dbReference>
<evidence type="ECO:0000256" key="4">
    <source>
        <dbReference type="ARBA" id="ARBA00019077"/>
    </source>
</evidence>
<evidence type="ECO:0000256" key="5">
    <source>
        <dbReference type="ARBA" id="ARBA00022519"/>
    </source>
</evidence>
<feature type="site" description="Transition state stabilizer" evidence="10">
    <location>
        <position position="213"/>
    </location>
</feature>
<gene>
    <name evidence="14" type="ORF">HMPREF9440_01984</name>
</gene>
<evidence type="ECO:0000256" key="10">
    <source>
        <dbReference type="PIRSR" id="PIRSR639901-2"/>
    </source>
</evidence>
<keyword evidence="6 11" id="KW-0808">Transferase</keyword>
<reference evidence="14 15" key="1">
    <citation type="submission" date="2011-11" db="EMBL/GenBank/DDBJ databases">
        <authorList>
            <person name="Weinstock G."/>
            <person name="Sodergren E."/>
            <person name="Clifton S."/>
            <person name="Fulton L."/>
            <person name="Fulton B."/>
            <person name="Courtney L."/>
            <person name="Fronick C."/>
            <person name="Harrison M."/>
            <person name="Strong C."/>
            <person name="Farmer C."/>
            <person name="Delahaunty K."/>
            <person name="Markovic C."/>
            <person name="Hall O."/>
            <person name="Minx P."/>
            <person name="Tomlinson C."/>
            <person name="Mitreva M."/>
            <person name="Hou S."/>
            <person name="Chen J."/>
            <person name="Wollam A."/>
            <person name="Pepin K.H."/>
            <person name="Johnson M."/>
            <person name="Bhonagiri V."/>
            <person name="Zhang X."/>
            <person name="Suruliraj S."/>
            <person name="Warren W."/>
            <person name="Chinwalla A."/>
            <person name="Mardis E.R."/>
            <person name="Wilson R.K."/>
        </authorList>
    </citation>
    <scope>NUCLEOTIDE SEQUENCE [LARGE SCALE GENOMIC DNA]</scope>
    <source>
        <strain evidence="14 15">YIT 11816</strain>
    </source>
</reference>
<dbReference type="InterPro" id="IPR039901">
    <property type="entry name" value="Kdotransferase"/>
</dbReference>
<organism evidence="14 15">
    <name type="scientific">Sutterella parvirubra YIT 11816</name>
    <dbReference type="NCBI Taxonomy" id="762967"/>
    <lineage>
        <taxon>Bacteria</taxon>
        <taxon>Pseudomonadati</taxon>
        <taxon>Pseudomonadota</taxon>
        <taxon>Betaproteobacteria</taxon>
        <taxon>Burkholderiales</taxon>
        <taxon>Sutterellaceae</taxon>
        <taxon>Sutterella</taxon>
    </lineage>
</organism>
<dbReference type="OrthoDB" id="9789797at2"/>
<dbReference type="GO" id="GO:0009244">
    <property type="term" value="P:lipopolysaccharide core region biosynthetic process"/>
    <property type="evidence" value="ECO:0007669"/>
    <property type="project" value="UniProtKB-UniRule"/>
</dbReference>
<keyword evidence="11" id="KW-1003">Cell membrane</keyword>
<dbReference type="SUPFAM" id="SSF53756">
    <property type="entry name" value="UDP-Glycosyltransferase/glycogen phosphorylase"/>
    <property type="match status" value="1"/>
</dbReference>